<gene>
    <name evidence="2" type="ORF">KIM372_08840</name>
</gene>
<evidence type="ECO:0000313" key="3">
    <source>
        <dbReference type="Proteomes" id="UP001321766"/>
    </source>
</evidence>
<dbReference type="Proteomes" id="UP001321766">
    <property type="component" value="Chromosome"/>
</dbReference>
<accession>A0ABN6SA04</accession>
<feature type="compositionally biased region" description="Basic residues" evidence="1">
    <location>
        <begin position="23"/>
        <end position="34"/>
    </location>
</feature>
<keyword evidence="3" id="KW-1185">Reference proteome</keyword>
<evidence type="ECO:0000313" key="2">
    <source>
        <dbReference type="EMBL" id="BDR52977.1"/>
    </source>
</evidence>
<protein>
    <submittedName>
        <fullName evidence="2">Uncharacterized protein</fullName>
    </submittedName>
</protein>
<dbReference type="EMBL" id="AP026798">
    <property type="protein sequence ID" value="BDR52977.1"/>
    <property type="molecule type" value="Genomic_DNA"/>
</dbReference>
<sequence length="45" mass="5358">MEKQRVILLREARTAWLQVYSAKARRKPRPKSQRRAQISKAPLQL</sequence>
<organism evidence="2 3">
    <name type="scientific">Bombiscardovia nodaiensis</name>
    <dbReference type="NCBI Taxonomy" id="2932181"/>
    <lineage>
        <taxon>Bacteria</taxon>
        <taxon>Bacillati</taxon>
        <taxon>Actinomycetota</taxon>
        <taxon>Actinomycetes</taxon>
        <taxon>Bifidobacteriales</taxon>
        <taxon>Bifidobacteriaceae</taxon>
        <taxon>Bombiscardovia</taxon>
    </lineage>
</organism>
<proteinExistence type="predicted"/>
<evidence type="ECO:0000256" key="1">
    <source>
        <dbReference type="SAM" id="MobiDB-lite"/>
    </source>
</evidence>
<feature type="region of interest" description="Disordered" evidence="1">
    <location>
        <begin position="22"/>
        <end position="45"/>
    </location>
</feature>
<name>A0ABN6SA04_9BIFI</name>
<reference evidence="2 3" key="1">
    <citation type="journal article" date="2023" name="Microbiol. Spectr.">
        <title>Symbiosis of Carpenter Bees with Uncharacterized Lactic Acid Bacteria Showing NAD Auxotrophy.</title>
        <authorList>
            <person name="Kawasaki S."/>
            <person name="Ozawa K."/>
            <person name="Mori T."/>
            <person name="Yamamoto A."/>
            <person name="Ito M."/>
            <person name="Ohkuma M."/>
            <person name="Sakamoto M."/>
            <person name="Matsutani M."/>
        </authorList>
    </citation>
    <scope>NUCLEOTIDE SEQUENCE [LARGE SCALE GENOMIC DNA]</scope>
    <source>
        <strain evidence="2 3">Kim37-2</strain>
    </source>
</reference>